<evidence type="ECO:0000256" key="3">
    <source>
        <dbReference type="ARBA" id="ARBA00023163"/>
    </source>
</evidence>
<dbReference type="CDD" id="cd07377">
    <property type="entry name" value="WHTH_GntR"/>
    <property type="match status" value="1"/>
</dbReference>
<sequence length="222" mass="24771">MSVRAADNVREALEQAIITGAYADGARLDEVSLTEQFKVSRTPIREALQMLAASGLVELIPRRGAFVRHPGFVELVEMFEVMAELEALCGRLAARRMTDAQLAELNASALACTEALEGGDTDSYYRANERFHNLLYDASGNSFLIGEARRLHKRLQPFRRLQLRVRGRMRQSMDEHQNILAALEAGDAELAGDTLRDHIAIQGEKFHDLLASYHRQPVSHTG</sequence>
<dbReference type="Pfam" id="PF00392">
    <property type="entry name" value="GntR"/>
    <property type="match status" value="1"/>
</dbReference>
<dbReference type="PRINTS" id="PR00035">
    <property type="entry name" value="HTHGNTR"/>
</dbReference>
<dbReference type="InterPro" id="IPR036390">
    <property type="entry name" value="WH_DNA-bd_sf"/>
</dbReference>
<dbReference type="AlphaFoldDB" id="A0A3B0TBP9"/>
<protein>
    <submittedName>
        <fullName evidence="5">Predicted regulator PutR for proline utilization, GntR family</fullName>
    </submittedName>
</protein>
<dbReference type="GO" id="GO:0003700">
    <property type="term" value="F:DNA-binding transcription factor activity"/>
    <property type="evidence" value="ECO:0007669"/>
    <property type="project" value="InterPro"/>
</dbReference>
<dbReference type="Pfam" id="PF07729">
    <property type="entry name" value="FCD"/>
    <property type="match status" value="1"/>
</dbReference>
<dbReference type="Gene3D" id="1.10.10.10">
    <property type="entry name" value="Winged helix-like DNA-binding domain superfamily/Winged helix DNA-binding domain"/>
    <property type="match status" value="1"/>
</dbReference>
<proteinExistence type="predicted"/>
<keyword evidence="2" id="KW-0238">DNA-binding</keyword>
<organism evidence="5">
    <name type="scientific">hydrothermal vent metagenome</name>
    <dbReference type="NCBI Taxonomy" id="652676"/>
    <lineage>
        <taxon>unclassified sequences</taxon>
        <taxon>metagenomes</taxon>
        <taxon>ecological metagenomes</taxon>
    </lineage>
</organism>
<reference evidence="5" key="1">
    <citation type="submission" date="2018-06" db="EMBL/GenBank/DDBJ databases">
        <authorList>
            <person name="Zhirakovskaya E."/>
        </authorList>
    </citation>
    <scope>NUCLEOTIDE SEQUENCE</scope>
</reference>
<dbReference type="SMART" id="SM00345">
    <property type="entry name" value="HTH_GNTR"/>
    <property type="match status" value="1"/>
</dbReference>
<dbReference type="GO" id="GO:0003677">
    <property type="term" value="F:DNA binding"/>
    <property type="evidence" value="ECO:0007669"/>
    <property type="project" value="UniProtKB-KW"/>
</dbReference>
<keyword evidence="3" id="KW-0804">Transcription</keyword>
<dbReference type="SUPFAM" id="SSF46785">
    <property type="entry name" value="Winged helix' DNA-binding domain"/>
    <property type="match status" value="1"/>
</dbReference>
<keyword evidence="1" id="KW-0805">Transcription regulation</keyword>
<dbReference type="PANTHER" id="PTHR43537">
    <property type="entry name" value="TRANSCRIPTIONAL REGULATOR, GNTR FAMILY"/>
    <property type="match status" value="1"/>
</dbReference>
<name>A0A3B0TBP9_9ZZZZ</name>
<dbReference type="PROSITE" id="PS50949">
    <property type="entry name" value="HTH_GNTR"/>
    <property type="match status" value="1"/>
</dbReference>
<dbReference type="InterPro" id="IPR000524">
    <property type="entry name" value="Tscrpt_reg_HTH_GntR"/>
</dbReference>
<evidence type="ECO:0000256" key="1">
    <source>
        <dbReference type="ARBA" id="ARBA00023015"/>
    </source>
</evidence>
<dbReference type="InterPro" id="IPR036388">
    <property type="entry name" value="WH-like_DNA-bd_sf"/>
</dbReference>
<dbReference type="PANTHER" id="PTHR43537:SF49">
    <property type="entry name" value="TRANSCRIPTIONAL REGULATORY PROTEIN"/>
    <property type="match status" value="1"/>
</dbReference>
<evidence type="ECO:0000256" key="2">
    <source>
        <dbReference type="ARBA" id="ARBA00023125"/>
    </source>
</evidence>
<feature type="domain" description="HTH gntR-type" evidence="4">
    <location>
        <begin position="3"/>
        <end position="70"/>
    </location>
</feature>
<evidence type="ECO:0000313" key="5">
    <source>
        <dbReference type="EMBL" id="VAW11932.1"/>
    </source>
</evidence>
<gene>
    <name evidence="5" type="ORF">MNBD_ALPHA09-2366</name>
</gene>
<dbReference type="InterPro" id="IPR011711">
    <property type="entry name" value="GntR_C"/>
</dbReference>
<accession>A0A3B0TBP9</accession>
<dbReference type="Gene3D" id="1.20.120.530">
    <property type="entry name" value="GntR ligand-binding domain-like"/>
    <property type="match status" value="1"/>
</dbReference>
<evidence type="ECO:0000259" key="4">
    <source>
        <dbReference type="PROSITE" id="PS50949"/>
    </source>
</evidence>
<dbReference type="SMART" id="SM00895">
    <property type="entry name" value="FCD"/>
    <property type="match status" value="1"/>
</dbReference>
<dbReference type="InterPro" id="IPR008920">
    <property type="entry name" value="TF_FadR/GntR_C"/>
</dbReference>
<dbReference type="SUPFAM" id="SSF48008">
    <property type="entry name" value="GntR ligand-binding domain-like"/>
    <property type="match status" value="1"/>
</dbReference>
<dbReference type="EMBL" id="UOEM01000037">
    <property type="protein sequence ID" value="VAW11932.1"/>
    <property type="molecule type" value="Genomic_DNA"/>
</dbReference>